<dbReference type="OrthoDB" id="9810174at2"/>
<dbReference type="InterPro" id="IPR051934">
    <property type="entry name" value="Phage_Tail_Fiber_Structural"/>
</dbReference>
<dbReference type="InterPro" id="IPR054075">
    <property type="entry name" value="Gp53-like_C"/>
</dbReference>
<dbReference type="PANTHER" id="PTHR35191">
    <property type="entry name" value="PROPHAGE SIDE TAIL FIBER PROTEIN HOMOLOG STFQ-RELATED"/>
    <property type="match status" value="1"/>
</dbReference>
<dbReference type="PANTHER" id="PTHR35191:SF1">
    <property type="entry name" value="PROPHAGE SIDE TAIL FIBER PROTEIN HOMOLOG STFQ-RELATED"/>
    <property type="match status" value="1"/>
</dbReference>
<dbReference type="Proteomes" id="UP000198975">
    <property type="component" value="Unassembled WGS sequence"/>
</dbReference>
<keyword evidence="4" id="KW-1185">Reference proteome</keyword>
<protein>
    <submittedName>
        <fullName evidence="3">Phage tail-collar fibre protein</fullName>
    </submittedName>
</protein>
<reference evidence="4" key="1">
    <citation type="submission" date="2016-08" db="EMBL/GenBank/DDBJ databases">
        <authorList>
            <person name="Varghese N."/>
            <person name="Submissions Spin"/>
        </authorList>
    </citation>
    <scope>NUCLEOTIDE SEQUENCE [LARGE SCALE GENOMIC DNA]</scope>
    <source>
        <strain evidence="4">REICA_082</strain>
    </source>
</reference>
<accession>A0A1C4DJ79</accession>
<sequence>MTAKYYAILTNQGAAKLAAATAQGTRLNITRMAVGDGNGTLPSPNATQTSLVNQKRIGALNVLMVDSINSNQIIAEQIIPENEGGFWIREMGLYDDAGVLVAVANCPETYKPQLDEGSGRTQTIRMVLTISNTSAITLKVDATVALASRQYVDDQLSDHIKASNPHSQYLQISQSLKEIADSGPAAVAAAVKNLGIEALISALLPKASFTQSDYIRIPDKPGGLIIQWGNVMSNASGDATWTHPTPFPNQRLGVWGTFKRLGVAGTDYPTISFNNVSDPDPRVMTNFHLRINGTPGVYGAFTFALGY</sequence>
<dbReference type="EMBL" id="FMAY01000012">
    <property type="protein sequence ID" value="SCC31335.1"/>
    <property type="molecule type" value="Genomic_DNA"/>
</dbReference>
<feature type="domain" description="Phage tail fibre protein N-terminal" evidence="1">
    <location>
        <begin position="1"/>
        <end position="150"/>
    </location>
</feature>
<dbReference type="AlphaFoldDB" id="A0A1C4DJ79"/>
<gene>
    <name evidence="3" type="ORF">GA0061071_112131</name>
</gene>
<evidence type="ECO:0000313" key="4">
    <source>
        <dbReference type="Proteomes" id="UP000198975"/>
    </source>
</evidence>
<evidence type="ECO:0000259" key="1">
    <source>
        <dbReference type="Pfam" id="PF12571"/>
    </source>
</evidence>
<evidence type="ECO:0000313" key="3">
    <source>
        <dbReference type="EMBL" id="SCC31335.1"/>
    </source>
</evidence>
<dbReference type="RefSeq" id="WP_088236676.1">
    <property type="nucleotide sequence ID" value="NZ_FMAY01000012.1"/>
</dbReference>
<dbReference type="Pfam" id="PF12571">
    <property type="entry name" value="Phage_tail_fib"/>
    <property type="match status" value="1"/>
</dbReference>
<dbReference type="InterPro" id="IPR022225">
    <property type="entry name" value="Phage_tail_fibre_N"/>
</dbReference>
<name>A0A1C4DJ79_9ENTR</name>
<proteinExistence type="predicted"/>
<dbReference type="Gene3D" id="2.60.40.3940">
    <property type="match status" value="1"/>
</dbReference>
<organism evidence="3 4">
    <name type="scientific">Kosakonia oryzendophytica</name>
    <dbReference type="NCBI Taxonomy" id="1005665"/>
    <lineage>
        <taxon>Bacteria</taxon>
        <taxon>Pseudomonadati</taxon>
        <taxon>Pseudomonadota</taxon>
        <taxon>Gammaproteobacteria</taxon>
        <taxon>Enterobacterales</taxon>
        <taxon>Enterobacteriaceae</taxon>
        <taxon>Kosakonia</taxon>
    </lineage>
</organism>
<evidence type="ECO:0000259" key="2">
    <source>
        <dbReference type="Pfam" id="PF21882"/>
    </source>
</evidence>
<dbReference type="Pfam" id="PF21882">
    <property type="entry name" value="Gp53-like_C"/>
    <property type="match status" value="1"/>
</dbReference>
<feature type="domain" description="Putative tail fiber protein gp53-like C-terminal" evidence="2">
    <location>
        <begin position="221"/>
        <end position="267"/>
    </location>
</feature>